<dbReference type="GO" id="GO:0160138">
    <property type="term" value="F:23S rRNA pseudouridine(2604) synthase activity"/>
    <property type="evidence" value="ECO:0007669"/>
    <property type="project" value="UniProtKB-EC"/>
</dbReference>
<accession>A0A4Q1JX60</accession>
<evidence type="ECO:0000256" key="6">
    <source>
        <dbReference type="ARBA" id="ARBA00041697"/>
    </source>
</evidence>
<evidence type="ECO:0000256" key="7">
    <source>
        <dbReference type="ARBA" id="ARBA00042843"/>
    </source>
</evidence>
<keyword evidence="13" id="KW-1185">Reference proteome</keyword>
<dbReference type="InterPro" id="IPR036986">
    <property type="entry name" value="S4_RNA-bd_sf"/>
</dbReference>
<dbReference type="InterPro" id="IPR002942">
    <property type="entry name" value="S4_RNA-bd"/>
</dbReference>
<dbReference type="EMBL" id="SAWZ01000003">
    <property type="protein sequence ID" value="RXR06577.1"/>
    <property type="molecule type" value="Genomic_DNA"/>
</dbReference>
<dbReference type="OrthoDB" id="9807213at2"/>
<evidence type="ECO:0000256" key="3">
    <source>
        <dbReference type="ARBA" id="ARBA00038922"/>
    </source>
</evidence>
<organism evidence="12 13">
    <name type="scientific">Pseudoxanthomonas composti</name>
    <dbReference type="NCBI Taxonomy" id="2137479"/>
    <lineage>
        <taxon>Bacteria</taxon>
        <taxon>Pseudomonadati</taxon>
        <taxon>Pseudomonadota</taxon>
        <taxon>Gammaproteobacteria</taxon>
        <taxon>Lysobacterales</taxon>
        <taxon>Lysobacteraceae</taxon>
        <taxon>Pseudoxanthomonas</taxon>
    </lineage>
</organism>
<gene>
    <name evidence="12" type="ORF">EPA99_08035</name>
</gene>
<dbReference type="GO" id="GO:0006396">
    <property type="term" value="P:RNA processing"/>
    <property type="evidence" value="ECO:0007669"/>
    <property type="project" value="UniProtKB-ARBA"/>
</dbReference>
<feature type="domain" description="RNA-binding S4" evidence="11">
    <location>
        <begin position="6"/>
        <end position="44"/>
    </location>
</feature>
<evidence type="ECO:0000256" key="2">
    <source>
        <dbReference type="ARBA" id="ARBA00036535"/>
    </source>
</evidence>
<evidence type="ECO:0000256" key="4">
    <source>
        <dbReference type="ARBA" id="ARBA00039989"/>
    </source>
</evidence>
<dbReference type="PANTHER" id="PTHR47683:SF2">
    <property type="entry name" value="RNA-BINDING S4 DOMAIN-CONTAINING PROTEIN"/>
    <property type="match status" value="1"/>
</dbReference>
<comment type="caution">
    <text evidence="12">The sequence shown here is derived from an EMBL/GenBank/DDBJ whole genome shotgun (WGS) entry which is preliminary data.</text>
</comment>
<comment type="catalytic activity">
    <reaction evidence="1">
        <text>uridine(35) in tRNA(Tyr) = pseudouridine(35) in tRNA(Tyr)</text>
        <dbReference type="Rhea" id="RHEA:60556"/>
        <dbReference type="Rhea" id="RHEA-COMP:15607"/>
        <dbReference type="Rhea" id="RHEA-COMP:15608"/>
        <dbReference type="ChEBI" id="CHEBI:65314"/>
        <dbReference type="ChEBI" id="CHEBI:65315"/>
    </reaction>
</comment>
<proteinExistence type="predicted"/>
<dbReference type="CDD" id="cd00165">
    <property type="entry name" value="S4"/>
    <property type="match status" value="1"/>
</dbReference>
<dbReference type="Pfam" id="PF01479">
    <property type="entry name" value="S4"/>
    <property type="match status" value="1"/>
</dbReference>
<comment type="catalytic activity">
    <reaction evidence="2">
        <text>uridine(2604) in 23S rRNA = pseudouridine(2604) in 23S rRNA</text>
        <dbReference type="Rhea" id="RHEA:38875"/>
        <dbReference type="Rhea" id="RHEA-COMP:10093"/>
        <dbReference type="Rhea" id="RHEA-COMP:10094"/>
        <dbReference type="ChEBI" id="CHEBI:65314"/>
        <dbReference type="ChEBI" id="CHEBI:65315"/>
        <dbReference type="EC" id="5.4.99.21"/>
    </reaction>
</comment>
<dbReference type="RefSeq" id="WP_129470684.1">
    <property type="nucleotide sequence ID" value="NZ_SAWZ01000003.1"/>
</dbReference>
<name>A0A4Q1JX60_9GAMM</name>
<evidence type="ECO:0000259" key="11">
    <source>
        <dbReference type="Pfam" id="PF01479"/>
    </source>
</evidence>
<dbReference type="PROSITE" id="PS50889">
    <property type="entry name" value="S4"/>
    <property type="match status" value="1"/>
</dbReference>
<dbReference type="AlphaFoldDB" id="A0A4Q1JX60"/>
<evidence type="ECO:0000256" key="8">
    <source>
        <dbReference type="ARBA" id="ARBA00042890"/>
    </source>
</evidence>
<dbReference type="SUPFAM" id="SSF55120">
    <property type="entry name" value="Pseudouridine synthase"/>
    <property type="match status" value="1"/>
</dbReference>
<evidence type="ECO:0000256" key="1">
    <source>
        <dbReference type="ARBA" id="ARBA00036390"/>
    </source>
</evidence>
<dbReference type="GO" id="GO:0003723">
    <property type="term" value="F:RNA binding"/>
    <property type="evidence" value="ECO:0007669"/>
    <property type="project" value="UniProtKB-KW"/>
</dbReference>
<dbReference type="GO" id="GO:0001522">
    <property type="term" value="P:pseudouridine synthesis"/>
    <property type="evidence" value="ECO:0007669"/>
    <property type="project" value="InterPro"/>
</dbReference>
<reference evidence="12 13" key="1">
    <citation type="submission" date="2019-01" db="EMBL/GenBank/DDBJ databases">
        <title>Pseudoxanthomonas composti sp. nov., isolated from compost.</title>
        <authorList>
            <person name="Yang G."/>
        </authorList>
    </citation>
    <scope>NUCLEOTIDE SEQUENCE [LARGE SCALE GENOMIC DNA]</scope>
    <source>
        <strain evidence="12 13">GSS15</strain>
    </source>
</reference>
<sequence>MSTPIRLDKCVASVANCSRKDAQQYIEGGWVRVDGVVVEEPQALATPEQVTLDADAQLGPIQPTTLLLHKPAGLSTDQALALVAPATMSELDTEGPLLKHHLRRLNPLMPLEEAASGLLVLSQDGRVIRRLTEDADSIEQEFVVEVSGELKPYGLNRLADGMKYQQRMLPPCKVSWQSEDRLRFAIKQVRPGQLQAMCAEVGLQVQGVRRLRIGSIPLGKMAVGQWRRLPAGLRF</sequence>
<evidence type="ECO:0000256" key="9">
    <source>
        <dbReference type="ARBA" id="ARBA00043147"/>
    </source>
</evidence>
<evidence type="ECO:0000313" key="13">
    <source>
        <dbReference type="Proteomes" id="UP000289784"/>
    </source>
</evidence>
<dbReference type="InterPro" id="IPR020103">
    <property type="entry name" value="PsdUridine_synth_cat_dom_sf"/>
</dbReference>
<dbReference type="Gene3D" id="3.30.2350.10">
    <property type="entry name" value="Pseudouridine synthase"/>
    <property type="match status" value="1"/>
</dbReference>
<dbReference type="EC" id="5.4.99.21" evidence="3"/>
<dbReference type="SUPFAM" id="SSF55174">
    <property type="entry name" value="Alpha-L RNA-binding motif"/>
    <property type="match status" value="1"/>
</dbReference>
<dbReference type="Gene3D" id="3.10.290.10">
    <property type="entry name" value="RNA-binding S4 domain"/>
    <property type="match status" value="1"/>
</dbReference>
<evidence type="ECO:0000256" key="5">
    <source>
        <dbReference type="ARBA" id="ARBA00041420"/>
    </source>
</evidence>
<dbReference type="InterPro" id="IPR050343">
    <property type="entry name" value="RsuA_PseudoU_synthase"/>
</dbReference>
<dbReference type="Proteomes" id="UP000289784">
    <property type="component" value="Unassembled WGS sequence"/>
</dbReference>
<keyword evidence="10" id="KW-0694">RNA-binding</keyword>
<protein>
    <recommendedName>
        <fullName evidence="4">Dual-specificity RNA pseudouridine synthase RluF</fullName>
        <ecNumber evidence="3">5.4.99.21</ecNumber>
    </recommendedName>
    <alternativeName>
        <fullName evidence="6">23S rRNA pseudouridine(2604) synthase</fullName>
    </alternativeName>
    <alternativeName>
        <fullName evidence="8">Ribosomal large subunit pseudouridine synthase F</fullName>
    </alternativeName>
    <alternativeName>
        <fullName evidence="7">rRNA pseudouridylate synthase F</fullName>
    </alternativeName>
    <alternativeName>
        <fullName evidence="9">rRNA-uridine isomerase F</fullName>
    </alternativeName>
    <alternativeName>
        <fullName evidence="5">tRNA(Tyr) pseudouridine(35) synthase</fullName>
    </alternativeName>
</protein>
<evidence type="ECO:0000313" key="12">
    <source>
        <dbReference type="EMBL" id="RXR06577.1"/>
    </source>
</evidence>
<dbReference type="CDD" id="cd02555">
    <property type="entry name" value="PSSA_1"/>
    <property type="match status" value="1"/>
</dbReference>
<dbReference type="PANTHER" id="PTHR47683">
    <property type="entry name" value="PSEUDOURIDINE SYNTHASE FAMILY PROTEIN-RELATED"/>
    <property type="match status" value="1"/>
</dbReference>
<evidence type="ECO:0000256" key="10">
    <source>
        <dbReference type="PROSITE-ProRule" id="PRU00182"/>
    </source>
</evidence>